<accession>A0A5U1KP38</accession>
<comment type="caution">
    <text evidence="2">The sequence shown here is derived from an EMBL/GenBank/DDBJ whole genome shotgun (WGS) entry which is preliminary data.</text>
</comment>
<feature type="transmembrane region" description="Helical" evidence="1">
    <location>
        <begin position="48"/>
        <end position="76"/>
    </location>
</feature>
<feature type="transmembrane region" description="Helical" evidence="1">
    <location>
        <begin position="12"/>
        <end position="36"/>
    </location>
</feature>
<keyword evidence="1" id="KW-0812">Transmembrane</keyword>
<keyword evidence="1" id="KW-1133">Transmembrane helix</keyword>
<reference evidence="2" key="1">
    <citation type="submission" date="2018-08" db="EMBL/GenBank/DDBJ databases">
        <authorList>
            <consortium name="PulseNet: The National Subtyping Network for Foodborne Disease Surveillance"/>
            <person name="Tarr C.L."/>
            <person name="Trees E."/>
            <person name="Katz L.S."/>
            <person name="Carleton-Romer H.A."/>
            <person name="Stroika S."/>
            <person name="Kucerova Z."/>
            <person name="Roache K.F."/>
            <person name="Sabol A.L."/>
            <person name="Besser J."/>
            <person name="Gerner-Smidt P."/>
        </authorList>
    </citation>
    <scope>NUCLEOTIDE SEQUENCE</scope>
    <source>
        <strain evidence="2">PNUSAS046152</strain>
    </source>
</reference>
<gene>
    <name evidence="2" type="ORF">D0U91_22955</name>
</gene>
<proteinExistence type="predicted"/>
<dbReference type="AlphaFoldDB" id="A0A5U1KP38"/>
<sequence>MMTLLSTFNYIPAFIVGLVMIFLSVKVVLLPMADLITKIRDKTTDVAIYPLSVFMGVPAIAVFFVAVSFTVSMFAYMVGLVH</sequence>
<dbReference type="EMBL" id="AAGJMH010000034">
    <property type="protein sequence ID" value="EBO7435167.1"/>
    <property type="molecule type" value="Genomic_DNA"/>
</dbReference>
<evidence type="ECO:0000256" key="1">
    <source>
        <dbReference type="SAM" id="Phobius"/>
    </source>
</evidence>
<protein>
    <submittedName>
        <fullName evidence="2">Uncharacterized protein</fullName>
    </submittedName>
</protein>
<organism evidence="2">
    <name type="scientific">Salmonella enterica</name>
    <name type="common">Salmonella choleraesuis</name>
    <dbReference type="NCBI Taxonomy" id="28901"/>
    <lineage>
        <taxon>Bacteria</taxon>
        <taxon>Pseudomonadati</taxon>
        <taxon>Pseudomonadota</taxon>
        <taxon>Gammaproteobacteria</taxon>
        <taxon>Enterobacterales</taxon>
        <taxon>Enterobacteriaceae</taxon>
        <taxon>Salmonella</taxon>
    </lineage>
</organism>
<evidence type="ECO:0000313" key="2">
    <source>
        <dbReference type="EMBL" id="EBO7435167.1"/>
    </source>
</evidence>
<keyword evidence="1" id="KW-0472">Membrane</keyword>
<name>A0A5U1KP38_SALER</name>